<evidence type="ECO:0000256" key="3">
    <source>
        <dbReference type="ARBA" id="ARBA00023175"/>
    </source>
</evidence>
<keyword evidence="3" id="KW-0505">Motor protein</keyword>
<dbReference type="PANTHER" id="PTHR11566:SF186">
    <property type="entry name" value="DYNAMIN CENTRAL DOMAIN, GTPASE EFFECTOR DOMAIN-CONTAINING PROTEIN-RELATED"/>
    <property type="match status" value="1"/>
</dbReference>
<dbReference type="Pfam" id="PF00350">
    <property type="entry name" value="Dynamin_N"/>
    <property type="match status" value="1"/>
</dbReference>
<feature type="domain" description="GED" evidence="4">
    <location>
        <begin position="569"/>
        <end position="660"/>
    </location>
</feature>
<dbReference type="GO" id="GO:0005737">
    <property type="term" value="C:cytoplasm"/>
    <property type="evidence" value="ECO:0007669"/>
    <property type="project" value="TreeGrafter"/>
</dbReference>
<dbReference type="InterPro" id="IPR030381">
    <property type="entry name" value="G_DYNAMIN_dom"/>
</dbReference>
<dbReference type="AlphaFoldDB" id="A0A6L2P5U7"/>
<dbReference type="GO" id="GO:0008017">
    <property type="term" value="F:microtubule binding"/>
    <property type="evidence" value="ECO:0007669"/>
    <property type="project" value="TreeGrafter"/>
</dbReference>
<dbReference type="InterPro" id="IPR012337">
    <property type="entry name" value="RNaseH-like_sf"/>
</dbReference>
<feature type="domain" description="Dynamin-type G" evidence="5">
    <location>
        <begin position="58"/>
        <end position="320"/>
    </location>
</feature>
<dbReference type="PROSITE" id="PS51388">
    <property type="entry name" value="GED"/>
    <property type="match status" value="1"/>
</dbReference>
<keyword evidence="2" id="KW-0342">GTP-binding</keyword>
<name>A0A6L2P5U7_TANCI</name>
<keyword evidence="1" id="KW-0547">Nucleotide-binding</keyword>
<dbReference type="SUPFAM" id="SSF53098">
    <property type="entry name" value="Ribonuclease H-like"/>
    <property type="match status" value="1"/>
</dbReference>
<dbReference type="FunFam" id="3.40.50.300:FF:001237">
    <property type="entry name" value="Dynamin-related protein 4C"/>
    <property type="match status" value="1"/>
</dbReference>
<dbReference type="InterPro" id="IPR022812">
    <property type="entry name" value="Dynamin"/>
</dbReference>
<reference evidence="6" key="1">
    <citation type="journal article" date="2019" name="Sci. Rep.">
        <title>Draft genome of Tanacetum cinerariifolium, the natural source of mosquito coil.</title>
        <authorList>
            <person name="Yamashiro T."/>
            <person name="Shiraishi A."/>
            <person name="Satake H."/>
            <person name="Nakayama K."/>
        </authorList>
    </citation>
    <scope>NUCLEOTIDE SEQUENCE</scope>
</reference>
<dbReference type="PROSITE" id="PS51718">
    <property type="entry name" value="G_DYNAMIN_2"/>
    <property type="match status" value="1"/>
</dbReference>
<dbReference type="SMART" id="SM00053">
    <property type="entry name" value="DYNc"/>
    <property type="match status" value="1"/>
</dbReference>
<accession>A0A6L2P5U7</accession>
<dbReference type="InterPro" id="IPR003130">
    <property type="entry name" value="GED"/>
</dbReference>
<dbReference type="InterPro" id="IPR000375">
    <property type="entry name" value="Dynamin_stalk"/>
</dbReference>
<dbReference type="GO" id="GO:0003924">
    <property type="term" value="F:GTPase activity"/>
    <property type="evidence" value="ECO:0007669"/>
    <property type="project" value="InterPro"/>
</dbReference>
<gene>
    <name evidence="6" type="ORF">Tci_065808</name>
</gene>
<dbReference type="GO" id="GO:0005874">
    <property type="term" value="C:microtubule"/>
    <property type="evidence" value="ECO:0007669"/>
    <property type="project" value="TreeGrafter"/>
</dbReference>
<organism evidence="6">
    <name type="scientific">Tanacetum cinerariifolium</name>
    <name type="common">Dalmatian daisy</name>
    <name type="synonym">Chrysanthemum cinerariifolium</name>
    <dbReference type="NCBI Taxonomy" id="118510"/>
    <lineage>
        <taxon>Eukaryota</taxon>
        <taxon>Viridiplantae</taxon>
        <taxon>Streptophyta</taxon>
        <taxon>Embryophyta</taxon>
        <taxon>Tracheophyta</taxon>
        <taxon>Spermatophyta</taxon>
        <taxon>Magnoliopsida</taxon>
        <taxon>eudicotyledons</taxon>
        <taxon>Gunneridae</taxon>
        <taxon>Pentapetalae</taxon>
        <taxon>asterids</taxon>
        <taxon>campanulids</taxon>
        <taxon>Asterales</taxon>
        <taxon>Asteraceae</taxon>
        <taxon>Asteroideae</taxon>
        <taxon>Anthemideae</taxon>
        <taxon>Anthemidinae</taxon>
        <taxon>Tanacetum</taxon>
    </lineage>
</organism>
<dbReference type="InterPro" id="IPR020850">
    <property type="entry name" value="GED_dom"/>
</dbReference>
<dbReference type="GO" id="GO:0016020">
    <property type="term" value="C:membrane"/>
    <property type="evidence" value="ECO:0007669"/>
    <property type="project" value="TreeGrafter"/>
</dbReference>
<dbReference type="Pfam" id="PF13976">
    <property type="entry name" value="gag_pre-integrs"/>
    <property type="match status" value="1"/>
</dbReference>
<dbReference type="Gene3D" id="3.40.50.300">
    <property type="entry name" value="P-loop containing nucleotide triphosphate hydrolases"/>
    <property type="match status" value="1"/>
</dbReference>
<proteinExistence type="predicted"/>
<evidence type="ECO:0000256" key="1">
    <source>
        <dbReference type="ARBA" id="ARBA00022741"/>
    </source>
</evidence>
<evidence type="ECO:0000256" key="2">
    <source>
        <dbReference type="ARBA" id="ARBA00023134"/>
    </source>
</evidence>
<dbReference type="InterPro" id="IPR045063">
    <property type="entry name" value="Dynamin_N"/>
</dbReference>
<comment type="caution">
    <text evidence="6">The sequence shown here is derived from an EMBL/GenBank/DDBJ whole genome shotgun (WGS) entry which is preliminary data.</text>
</comment>
<protein>
    <submittedName>
        <fullName evidence="6">Dynamin-related protein 4C-like</fullName>
    </submittedName>
</protein>
<evidence type="ECO:0000259" key="5">
    <source>
        <dbReference type="PROSITE" id="PS51718"/>
    </source>
</evidence>
<dbReference type="InterPro" id="IPR027417">
    <property type="entry name" value="P-loop_NTPase"/>
</dbReference>
<dbReference type="Pfam" id="PF02212">
    <property type="entry name" value="GED"/>
    <property type="match status" value="1"/>
</dbReference>
<dbReference type="InterPro" id="IPR001401">
    <property type="entry name" value="Dynamin_GTPase"/>
</dbReference>
<dbReference type="PRINTS" id="PR00195">
    <property type="entry name" value="DYNAMIN"/>
</dbReference>
<dbReference type="SUPFAM" id="SSF52540">
    <property type="entry name" value="P-loop containing nucleoside triphosphate hydrolases"/>
    <property type="match status" value="1"/>
</dbReference>
<evidence type="ECO:0000259" key="4">
    <source>
        <dbReference type="PROSITE" id="PS51388"/>
    </source>
</evidence>
<dbReference type="CDD" id="cd08771">
    <property type="entry name" value="DLP_1"/>
    <property type="match status" value="1"/>
</dbReference>
<dbReference type="InterPro" id="IPR025724">
    <property type="entry name" value="GAG-pre-integrase_dom"/>
</dbReference>
<evidence type="ECO:0000313" key="6">
    <source>
        <dbReference type="EMBL" id="GEU93830.1"/>
    </source>
</evidence>
<dbReference type="SMART" id="SM00302">
    <property type="entry name" value="GED"/>
    <property type="match status" value="1"/>
</dbReference>
<sequence length="1006" mass="113498">MVVTCSNSIVQVKNDTQKTNNNDQTPTFPPLVSSYNEKIRPILDAVDKLRRMNITQEGIPLPTIVVVGDQSTGKSSVLESLAGISLPRGQEICTRVPLIMRLQHHPDDVPEYVLEYKDEKVKINGEHGISVAIDKATIEVAGNCKGVKNVPLTLVVKKKNVPDLTMVDLPGITRVPVGDQPKDIYEQVSGMIMEYIKPEESIILNVLPAIVDFTTCESICMSRLVDSTGERTLAVVTKCDISPDGLLEKVIANDVNIGLGYTCVRNRINDETYDEARFQEAQLFETHPLLSKIDSSMVGIPVLANKLVQIQSQIISKCLPDIVKKINERLIASISEFNKLPKTLTSAPDAMVALMQIVGSLKETLQRILIRGEFDQYEDDNQMHCNARLVEMLDEFSIELNTSIKFSEDFLVEEMKVLEEAKGIRLPNFLPHSVFLCLLQRKVNTISAMPVSFVDKVWSYLETVCVRVLIDCCDNYPQLLPSMRKATLYVMREKKVQFVERVVERIEMEKITDYTCDPEFTASYNKLMGYRSTFSSSVSNNYSTTTVEGYGNINIRHLYGVAANTRDQAFDLKMRMTAYWKIVLKRLVDWVALQLRFLIQKVVNEDIGKEMREVIVRGGGIEKILDELPSVTIKREKLQRSIGLLKESKEVIEEVIVIVAMATKFEIEKFNGNNFSLWKLKMKAILRTDKCLAAFSERPIEVTGDSKWDEMDGIAIANLHLALADGVLSSIEDKKSAKGIWDHLARFNALSDYLVFDDVASAILEEENRRNNREDRQTSSCHVEDLVVTRGMSMELAPVGVTITRNVARTSEDGNDVCCEATVANERRKRFADLKGEITKEAKASVALHSPSHRVAVTWHQKLGHMSKQGIKILIERNLLPGLTKVSLPFCEHCVINKKHRLKFKTSISKSVYVLELVHSDVWCTQSRRSLMCFKFTKRALNLILERRSSNRVAERMNRTLLERARAMLVTTSLGKSFWAEAVNTACYVINRSPSTAVELTAPMEM</sequence>
<dbReference type="Gene3D" id="3.30.420.10">
    <property type="entry name" value="Ribonuclease H-like superfamily/Ribonuclease H"/>
    <property type="match status" value="1"/>
</dbReference>
<dbReference type="PANTHER" id="PTHR11566">
    <property type="entry name" value="DYNAMIN"/>
    <property type="match status" value="1"/>
</dbReference>
<dbReference type="InterPro" id="IPR036397">
    <property type="entry name" value="RNaseH_sf"/>
</dbReference>
<dbReference type="EMBL" id="BKCJ010010938">
    <property type="protein sequence ID" value="GEU93830.1"/>
    <property type="molecule type" value="Genomic_DNA"/>
</dbReference>
<dbReference type="Pfam" id="PF01031">
    <property type="entry name" value="Dynamin_M"/>
    <property type="match status" value="1"/>
</dbReference>
<dbReference type="GO" id="GO:0003676">
    <property type="term" value="F:nucleic acid binding"/>
    <property type="evidence" value="ECO:0007669"/>
    <property type="project" value="InterPro"/>
</dbReference>
<dbReference type="Gene3D" id="1.20.120.1240">
    <property type="entry name" value="Dynamin, middle domain"/>
    <property type="match status" value="1"/>
</dbReference>
<dbReference type="GO" id="GO:0005525">
    <property type="term" value="F:GTP binding"/>
    <property type="evidence" value="ECO:0007669"/>
    <property type="project" value="UniProtKB-KW"/>
</dbReference>